<proteinExistence type="inferred from homology"/>
<dbReference type="Gene3D" id="2.60.40.1120">
    <property type="entry name" value="Carboxypeptidase-like, regulatory domain"/>
    <property type="match status" value="1"/>
</dbReference>
<feature type="chain" id="PRO_5012160756" evidence="12">
    <location>
        <begin position="19"/>
        <end position="735"/>
    </location>
</feature>
<evidence type="ECO:0000256" key="3">
    <source>
        <dbReference type="ARBA" id="ARBA00022452"/>
    </source>
</evidence>
<dbReference type="InterPro" id="IPR037066">
    <property type="entry name" value="Plug_dom_sf"/>
</dbReference>
<evidence type="ECO:0000256" key="1">
    <source>
        <dbReference type="ARBA" id="ARBA00004571"/>
    </source>
</evidence>
<gene>
    <name evidence="15" type="ORF">SAMN04488109_4870</name>
</gene>
<evidence type="ECO:0000256" key="9">
    <source>
        <dbReference type="ARBA" id="ARBA00023237"/>
    </source>
</evidence>
<keyword evidence="9 10" id="KW-0998">Cell outer membrane</keyword>
<evidence type="ECO:0000256" key="12">
    <source>
        <dbReference type="SAM" id="SignalP"/>
    </source>
</evidence>
<keyword evidence="6 11" id="KW-0798">TonB box</keyword>
<dbReference type="Gene3D" id="2.170.130.10">
    <property type="entry name" value="TonB-dependent receptor, plug domain"/>
    <property type="match status" value="1"/>
</dbReference>
<keyword evidence="3 10" id="KW-1134">Transmembrane beta strand</keyword>
<feature type="domain" description="TonB-dependent receptor plug" evidence="14">
    <location>
        <begin position="117"/>
        <end position="224"/>
    </location>
</feature>
<feature type="domain" description="TonB-dependent receptor-like beta-barrel" evidence="13">
    <location>
        <begin position="333"/>
        <end position="693"/>
    </location>
</feature>
<keyword evidence="4 10" id="KW-0812">Transmembrane</keyword>
<evidence type="ECO:0000256" key="10">
    <source>
        <dbReference type="PROSITE-ProRule" id="PRU01360"/>
    </source>
</evidence>
<dbReference type="OrthoDB" id="1109239at2"/>
<dbReference type="Pfam" id="PF13715">
    <property type="entry name" value="CarbopepD_reg_2"/>
    <property type="match status" value="1"/>
</dbReference>
<name>A0A1M5US08_9BACT</name>
<dbReference type="EMBL" id="FQWQ01000003">
    <property type="protein sequence ID" value="SHH65706.1"/>
    <property type="molecule type" value="Genomic_DNA"/>
</dbReference>
<evidence type="ECO:0000259" key="14">
    <source>
        <dbReference type="Pfam" id="PF07715"/>
    </source>
</evidence>
<dbReference type="Pfam" id="PF00593">
    <property type="entry name" value="TonB_dep_Rec_b-barrel"/>
    <property type="match status" value="1"/>
</dbReference>
<dbReference type="InterPro" id="IPR000531">
    <property type="entry name" value="Beta-barrel_TonB"/>
</dbReference>
<feature type="signal peptide" evidence="12">
    <location>
        <begin position="1"/>
        <end position="18"/>
    </location>
</feature>
<dbReference type="GO" id="GO:0009279">
    <property type="term" value="C:cell outer membrane"/>
    <property type="evidence" value="ECO:0007669"/>
    <property type="project" value="UniProtKB-SubCell"/>
</dbReference>
<protein>
    <submittedName>
        <fullName evidence="15">Outer membrane receptor for ferrienterochelin and colicins</fullName>
    </submittedName>
</protein>
<dbReference type="InterPro" id="IPR039426">
    <property type="entry name" value="TonB-dep_rcpt-like"/>
</dbReference>
<dbReference type="PANTHER" id="PTHR30069">
    <property type="entry name" value="TONB-DEPENDENT OUTER MEMBRANE RECEPTOR"/>
    <property type="match status" value="1"/>
</dbReference>
<evidence type="ECO:0000313" key="16">
    <source>
        <dbReference type="Proteomes" id="UP000184212"/>
    </source>
</evidence>
<comment type="similarity">
    <text evidence="10 11">Belongs to the TonB-dependent receptor family.</text>
</comment>
<dbReference type="SUPFAM" id="SSF56935">
    <property type="entry name" value="Porins"/>
    <property type="match status" value="1"/>
</dbReference>
<keyword evidence="5 12" id="KW-0732">Signal</keyword>
<sequence>MKLTFSFLLVLFSVYGYAQHTLTVTVHDGATDEALPGASVQVEGSDRGGAADKTGNVILKDLPNGSLVLKASFVGYRDTVVTVNVPATQNLTIGLSALEEELEEIIVSSTRTNQHIEDLPLKVEVLGLEEMDEESTLVPGNVASILGDLAVITIQRTNPINGNDAIRMQGLDPQYTLVARDGLPLYGGFSGSLGVLSIPPLDLKQVEIIKGSVSTLYGGGAIAGMINILSKEPTAKPQRTLLFNYSTLKEKNLNTFFSGKINAKTGYTLFAGVNAKSAVDVNHDGYSEVPEHQNYTVHPRFFFDLSDKTKLNIGITSTIDNRKTGDMIAVKEGTNAQHPYLRTEKTFRNGLDAQYNHTFSEKHVFSFKTAISAFQRELTVPVRFVPGFSFKGTQYSSYSEASDRRQLGKHTLVTGVNLITESFRKTASDSVPFTNYDYVTLGAFVQDDWQVTEKFTIETGLRLDHHNINGYFPLPRIALFYKPSEKLSLRLASGAGYKAPNVLSLVDPNPTLINNGANVKSEHSVGINADINYNTTWFDEVEVSLNQAFYYGRITNPLRVITDTLNRTSFMENQNYTVTTLGTDSYVQATYKNWELYLGYNHTEALQDYNSGTNPMPFNPKDKFSTTLAYAVAGKWRTGIEGSYMANQYVYTSQYYYNSQTIYPSTRVPNYWFWAAMIERKLPFGSIILNVENMFDARQAKFEKLVEGSTTLPTFKPVWGPLDGRVFNLSVKVNL</sequence>
<evidence type="ECO:0000256" key="6">
    <source>
        <dbReference type="ARBA" id="ARBA00023077"/>
    </source>
</evidence>
<dbReference type="PROSITE" id="PS52016">
    <property type="entry name" value="TONB_DEPENDENT_REC_3"/>
    <property type="match status" value="1"/>
</dbReference>
<evidence type="ECO:0000259" key="13">
    <source>
        <dbReference type="Pfam" id="PF00593"/>
    </source>
</evidence>
<dbReference type="PANTHER" id="PTHR30069:SF29">
    <property type="entry name" value="HEMOGLOBIN AND HEMOGLOBIN-HAPTOGLOBIN-BINDING PROTEIN 1-RELATED"/>
    <property type="match status" value="1"/>
</dbReference>
<evidence type="ECO:0000256" key="4">
    <source>
        <dbReference type="ARBA" id="ARBA00022692"/>
    </source>
</evidence>
<dbReference type="AlphaFoldDB" id="A0A1M5US08"/>
<dbReference type="GO" id="GO:0044718">
    <property type="term" value="P:siderophore transmembrane transport"/>
    <property type="evidence" value="ECO:0007669"/>
    <property type="project" value="TreeGrafter"/>
</dbReference>
<evidence type="ECO:0000313" key="15">
    <source>
        <dbReference type="EMBL" id="SHH65706.1"/>
    </source>
</evidence>
<dbReference type="Pfam" id="PF07715">
    <property type="entry name" value="Plug"/>
    <property type="match status" value="1"/>
</dbReference>
<reference evidence="15 16" key="1">
    <citation type="submission" date="2016-11" db="EMBL/GenBank/DDBJ databases">
        <authorList>
            <person name="Jaros S."/>
            <person name="Januszkiewicz K."/>
            <person name="Wedrychowicz H."/>
        </authorList>
    </citation>
    <scope>NUCLEOTIDE SEQUENCE [LARGE SCALE GENOMIC DNA]</scope>
    <source>
        <strain evidence="15 16">DSM 24574</strain>
    </source>
</reference>
<evidence type="ECO:0000256" key="8">
    <source>
        <dbReference type="ARBA" id="ARBA00023170"/>
    </source>
</evidence>
<dbReference type="SUPFAM" id="SSF49464">
    <property type="entry name" value="Carboxypeptidase regulatory domain-like"/>
    <property type="match status" value="1"/>
</dbReference>
<evidence type="ECO:0000256" key="11">
    <source>
        <dbReference type="RuleBase" id="RU003357"/>
    </source>
</evidence>
<keyword evidence="7 10" id="KW-0472">Membrane</keyword>
<keyword evidence="2 10" id="KW-0813">Transport</keyword>
<dbReference type="Gene3D" id="2.40.170.20">
    <property type="entry name" value="TonB-dependent receptor, beta-barrel domain"/>
    <property type="match status" value="1"/>
</dbReference>
<dbReference type="InterPro" id="IPR008969">
    <property type="entry name" value="CarboxyPept-like_regulatory"/>
</dbReference>
<dbReference type="Proteomes" id="UP000184212">
    <property type="component" value="Unassembled WGS sequence"/>
</dbReference>
<dbReference type="InterPro" id="IPR012910">
    <property type="entry name" value="Plug_dom"/>
</dbReference>
<organism evidence="15 16">
    <name type="scientific">Chryseolinea serpens</name>
    <dbReference type="NCBI Taxonomy" id="947013"/>
    <lineage>
        <taxon>Bacteria</taxon>
        <taxon>Pseudomonadati</taxon>
        <taxon>Bacteroidota</taxon>
        <taxon>Cytophagia</taxon>
        <taxon>Cytophagales</taxon>
        <taxon>Fulvivirgaceae</taxon>
        <taxon>Chryseolinea</taxon>
    </lineage>
</organism>
<accession>A0A1M5US08</accession>
<dbReference type="RefSeq" id="WP_073139312.1">
    <property type="nucleotide sequence ID" value="NZ_FQWQ01000003.1"/>
</dbReference>
<comment type="subcellular location">
    <subcellularLocation>
        <location evidence="1 10">Cell outer membrane</location>
        <topology evidence="1 10">Multi-pass membrane protein</topology>
    </subcellularLocation>
</comment>
<dbReference type="GO" id="GO:0015344">
    <property type="term" value="F:siderophore uptake transmembrane transporter activity"/>
    <property type="evidence" value="ECO:0007669"/>
    <property type="project" value="TreeGrafter"/>
</dbReference>
<evidence type="ECO:0000256" key="2">
    <source>
        <dbReference type="ARBA" id="ARBA00022448"/>
    </source>
</evidence>
<evidence type="ECO:0000256" key="7">
    <source>
        <dbReference type="ARBA" id="ARBA00023136"/>
    </source>
</evidence>
<keyword evidence="16" id="KW-1185">Reference proteome</keyword>
<dbReference type="InterPro" id="IPR036942">
    <property type="entry name" value="Beta-barrel_TonB_sf"/>
</dbReference>
<dbReference type="STRING" id="947013.SAMN04488109_4870"/>
<keyword evidence="8 15" id="KW-0675">Receptor</keyword>
<evidence type="ECO:0000256" key="5">
    <source>
        <dbReference type="ARBA" id="ARBA00022729"/>
    </source>
</evidence>